<evidence type="ECO:0000256" key="1">
    <source>
        <dbReference type="ARBA" id="ARBA00004651"/>
    </source>
</evidence>
<dbReference type="Pfam" id="PF12704">
    <property type="entry name" value="MacB_PCD"/>
    <property type="match status" value="1"/>
</dbReference>
<comment type="similarity">
    <text evidence="6">Belongs to the ABC-4 integral membrane protein family.</text>
</comment>
<protein>
    <submittedName>
        <fullName evidence="10">Peptide ABC transporter permease</fullName>
    </submittedName>
</protein>
<dbReference type="PANTHER" id="PTHR30572">
    <property type="entry name" value="MEMBRANE COMPONENT OF TRANSPORTER-RELATED"/>
    <property type="match status" value="1"/>
</dbReference>
<feature type="domain" description="MacB-like periplasmic core" evidence="9">
    <location>
        <begin position="30"/>
        <end position="242"/>
    </location>
</feature>
<dbReference type="InterPro" id="IPR050250">
    <property type="entry name" value="Macrolide_Exporter_MacB"/>
</dbReference>
<dbReference type="InterPro" id="IPR025857">
    <property type="entry name" value="MacB_PCD"/>
</dbReference>
<evidence type="ECO:0000256" key="3">
    <source>
        <dbReference type="ARBA" id="ARBA00022692"/>
    </source>
</evidence>
<evidence type="ECO:0000256" key="7">
    <source>
        <dbReference type="SAM" id="Phobius"/>
    </source>
</evidence>
<feature type="transmembrane region" description="Helical" evidence="7">
    <location>
        <begin position="320"/>
        <end position="346"/>
    </location>
</feature>
<feature type="domain" description="ABC3 transporter permease C-terminal" evidence="8">
    <location>
        <begin position="278"/>
        <end position="390"/>
    </location>
</feature>
<dbReference type="InterPro" id="IPR003838">
    <property type="entry name" value="ABC3_permease_C"/>
</dbReference>
<dbReference type="Pfam" id="PF02687">
    <property type="entry name" value="FtsX"/>
    <property type="match status" value="1"/>
</dbReference>
<gene>
    <name evidence="10" type="ORF">CSW64_07435</name>
</gene>
<evidence type="ECO:0000256" key="5">
    <source>
        <dbReference type="ARBA" id="ARBA00023136"/>
    </source>
</evidence>
<sequence>MTSRARPYGVPLGEVLREAFANLLARGQRSGLALLGIVVGTASIIAMLNIGHVAQLETMKQFERLGIDTIQVRSTPNGGEGGFPKATIEDLPKTVPGVVEATPYATAQISGRAGGKEASLFLIAAPPSLAPRLALTAQTGRLLTAFDDCAPVGVIGAEAAQKLARRPADMLGQQVALGSYLFTVVGVLEAIPSDGFSVARYNDAFMIPQGCARRVLPSNQANAALVRVADDADVDRIDGELKRSLTNRTTLVQTTNAKSIIVTMNRQKGLIAAVLAAIGGISLLVGGIGVMNVMLMNVLERRREIGLRAAIGATPKDIQLMFVAEAAMLAAAGGLVGAILGLLLSALAVKLFSWDFAIAYHLMPIGPLGSGVIGVLFGLYPALSASRIDPIEALRAD</sequence>
<dbReference type="RefSeq" id="WP_099621518.1">
    <property type="nucleotide sequence ID" value="NZ_CP024201.1"/>
</dbReference>
<dbReference type="KEGG" id="cmb:CSW64_07435"/>
<evidence type="ECO:0000259" key="9">
    <source>
        <dbReference type="Pfam" id="PF12704"/>
    </source>
</evidence>
<keyword evidence="3 7" id="KW-0812">Transmembrane</keyword>
<keyword evidence="2" id="KW-1003">Cell membrane</keyword>
<evidence type="ECO:0000256" key="2">
    <source>
        <dbReference type="ARBA" id="ARBA00022475"/>
    </source>
</evidence>
<dbReference type="AlphaFoldDB" id="A0A2D2AWB1"/>
<dbReference type="PANTHER" id="PTHR30572:SF4">
    <property type="entry name" value="ABC TRANSPORTER PERMEASE YTRF"/>
    <property type="match status" value="1"/>
</dbReference>
<feature type="transmembrane region" description="Helical" evidence="7">
    <location>
        <begin position="270"/>
        <end position="299"/>
    </location>
</feature>
<keyword evidence="11" id="KW-1185">Reference proteome</keyword>
<evidence type="ECO:0000313" key="11">
    <source>
        <dbReference type="Proteomes" id="UP000228945"/>
    </source>
</evidence>
<dbReference type="EMBL" id="CP024201">
    <property type="protein sequence ID" value="ATQ42261.1"/>
    <property type="molecule type" value="Genomic_DNA"/>
</dbReference>
<evidence type="ECO:0000313" key="10">
    <source>
        <dbReference type="EMBL" id="ATQ42261.1"/>
    </source>
</evidence>
<keyword evidence="4 7" id="KW-1133">Transmembrane helix</keyword>
<accession>A0A2D2AWB1</accession>
<comment type="subcellular location">
    <subcellularLocation>
        <location evidence="1">Cell membrane</location>
        <topology evidence="1">Multi-pass membrane protein</topology>
    </subcellularLocation>
</comment>
<organism evidence="10 11">
    <name type="scientific">Caulobacter mirabilis</name>
    <dbReference type="NCBI Taxonomy" id="69666"/>
    <lineage>
        <taxon>Bacteria</taxon>
        <taxon>Pseudomonadati</taxon>
        <taxon>Pseudomonadota</taxon>
        <taxon>Alphaproteobacteria</taxon>
        <taxon>Caulobacterales</taxon>
        <taxon>Caulobacteraceae</taxon>
        <taxon>Caulobacter</taxon>
    </lineage>
</organism>
<dbReference type="GO" id="GO:0022857">
    <property type="term" value="F:transmembrane transporter activity"/>
    <property type="evidence" value="ECO:0007669"/>
    <property type="project" value="TreeGrafter"/>
</dbReference>
<keyword evidence="5 7" id="KW-0472">Membrane</keyword>
<name>A0A2D2AWB1_9CAUL</name>
<feature type="transmembrane region" description="Helical" evidence="7">
    <location>
        <begin position="358"/>
        <end position="380"/>
    </location>
</feature>
<proteinExistence type="inferred from homology"/>
<evidence type="ECO:0000256" key="4">
    <source>
        <dbReference type="ARBA" id="ARBA00022989"/>
    </source>
</evidence>
<dbReference type="GO" id="GO:0005886">
    <property type="term" value="C:plasma membrane"/>
    <property type="evidence" value="ECO:0007669"/>
    <property type="project" value="UniProtKB-SubCell"/>
</dbReference>
<reference evidence="10 11" key="1">
    <citation type="submission" date="2017-10" db="EMBL/GenBank/DDBJ databases">
        <title>Genome sequence of Caulobacter mirabilis FWC38.</title>
        <authorList>
            <person name="Fiebig A."/>
            <person name="Crosson S."/>
        </authorList>
    </citation>
    <scope>NUCLEOTIDE SEQUENCE [LARGE SCALE GENOMIC DNA]</scope>
    <source>
        <strain evidence="10 11">FWC 38</strain>
    </source>
</reference>
<dbReference type="Proteomes" id="UP000228945">
    <property type="component" value="Chromosome"/>
</dbReference>
<evidence type="ECO:0000256" key="6">
    <source>
        <dbReference type="ARBA" id="ARBA00038076"/>
    </source>
</evidence>
<evidence type="ECO:0000259" key="8">
    <source>
        <dbReference type="Pfam" id="PF02687"/>
    </source>
</evidence>
<dbReference type="OrthoDB" id="9770036at2"/>
<feature type="transmembrane region" description="Helical" evidence="7">
    <location>
        <begin position="32"/>
        <end position="54"/>
    </location>
</feature>